<proteinExistence type="predicted"/>
<geneLocation type="plasmid" evidence="2">
    <name>pZY2</name>
</geneLocation>
<organism evidence="2">
    <name type="scientific">Enterococcus faecium</name>
    <name type="common">Streptococcus faecium</name>
    <dbReference type="NCBI Taxonomy" id="1352"/>
    <lineage>
        <taxon>Bacteria</taxon>
        <taxon>Bacillati</taxon>
        <taxon>Bacillota</taxon>
        <taxon>Bacilli</taxon>
        <taxon>Lactobacillales</taxon>
        <taxon>Enterococcaceae</taxon>
        <taxon>Enterococcus</taxon>
    </lineage>
</organism>
<sequence>MNKGKSERYVVIINREKVSELPLAEFLESEYETLGVKYSQTIKKALNLYRRVKNNEVTIIEAGNDRNDSKVAEVKNKPTDHNPIQQAHPSTVTSDHSAKKEKPMLKGFNAPSNKDLL</sequence>
<name>A0A286V823_ENTFC</name>
<dbReference type="RefSeq" id="WP_010729838.1">
    <property type="nucleotide sequence ID" value="NZ_AP022343.1"/>
</dbReference>
<dbReference type="GeneID" id="66455852"/>
<dbReference type="AlphaFoldDB" id="A0A286V823"/>
<accession>A0A286V823</accession>
<dbReference type="EMBL" id="FKLM01000071">
    <property type="protein sequence ID" value="SAM53020.1"/>
    <property type="molecule type" value="Genomic_DNA"/>
</dbReference>
<feature type="region of interest" description="Disordered" evidence="1">
    <location>
        <begin position="64"/>
        <end position="117"/>
    </location>
</feature>
<keyword evidence="2" id="KW-0614">Plasmid</keyword>
<evidence type="ECO:0000313" key="2">
    <source>
        <dbReference type="EMBL" id="QHT44884.1"/>
    </source>
</evidence>
<dbReference type="Proteomes" id="UP000183509">
    <property type="component" value="Unassembled WGS sequence"/>
</dbReference>
<gene>
    <name evidence="3" type="ORF">DTPHA_602660</name>
    <name evidence="2" type="ORF">FCF09_14480</name>
</gene>
<dbReference type="EMBL" id="CP039730">
    <property type="protein sequence ID" value="QHT44884.1"/>
    <property type="molecule type" value="Genomic_DNA"/>
</dbReference>
<evidence type="ECO:0000313" key="4">
    <source>
        <dbReference type="Proteomes" id="UP000183509"/>
    </source>
</evidence>
<evidence type="ECO:0000313" key="3">
    <source>
        <dbReference type="EMBL" id="SAM53020.1"/>
    </source>
</evidence>
<evidence type="ECO:0000256" key="1">
    <source>
        <dbReference type="SAM" id="MobiDB-lite"/>
    </source>
</evidence>
<protein>
    <submittedName>
        <fullName evidence="2">Uncharacterized protein</fullName>
    </submittedName>
</protein>
<feature type="compositionally biased region" description="Basic and acidic residues" evidence="1">
    <location>
        <begin position="64"/>
        <end position="80"/>
    </location>
</feature>
<reference evidence="2" key="2">
    <citation type="journal article" date="2020" name="J. Antimicrob. Chemother.">
        <title>Tandem amplification of the vanM gene cluster drives vancomycin resistance in vancomycin-variable enterococci.</title>
        <authorList>
            <person name="Sun L."/>
            <person name="Chen Y."/>
            <person name="Hua X."/>
            <person name="Chen Y."/>
            <person name="Hong J."/>
            <person name="Wu X."/>
            <person name="Jiang Y."/>
            <person name="van Schaik W."/>
            <person name="Qu T."/>
            <person name="Yu Y."/>
        </authorList>
    </citation>
    <scope>NUCLEOTIDE SEQUENCE [LARGE SCALE GENOMIC DNA]</scope>
    <source>
        <strain evidence="2">ZY2</strain>
        <plasmid evidence="2">pZY2</plasmid>
    </source>
</reference>
<feature type="compositionally biased region" description="Polar residues" evidence="1">
    <location>
        <begin position="82"/>
        <end position="95"/>
    </location>
</feature>
<reference evidence="3 4" key="1">
    <citation type="submission" date="2016-04" db="EMBL/GenBank/DDBJ databases">
        <authorList>
            <person name="Millard A."/>
        </authorList>
    </citation>
    <scope>NUCLEOTIDE SEQUENCE [LARGE SCALE GENOMIC DNA]</scope>
    <source>
        <strain evidence="3">Isolate 22</strain>
    </source>
</reference>